<reference evidence="1" key="1">
    <citation type="submission" date="2016-11" db="EMBL/GenBank/DDBJ databases">
        <title>The genome of Nicotiana attenuata.</title>
        <authorList>
            <person name="Xu S."/>
            <person name="Brockmoeller T."/>
            <person name="Gaquerel E."/>
            <person name="Navarro A."/>
            <person name="Kuhl H."/>
            <person name="Gase K."/>
            <person name="Ling Z."/>
            <person name="Zhou W."/>
            <person name="Kreitzer C."/>
            <person name="Stanke M."/>
            <person name="Tang H."/>
            <person name="Lyons E."/>
            <person name="Pandey P."/>
            <person name="Pandey S.P."/>
            <person name="Timmermann B."/>
            <person name="Baldwin I.T."/>
        </authorList>
    </citation>
    <scope>NUCLEOTIDE SEQUENCE [LARGE SCALE GENOMIC DNA]</scope>
    <source>
        <strain evidence="1">UT</strain>
    </source>
</reference>
<gene>
    <name evidence="1" type="ORF">A4A49_57623</name>
</gene>
<feature type="non-terminal residue" evidence="1">
    <location>
        <position position="1"/>
    </location>
</feature>
<dbReference type="Proteomes" id="UP000187609">
    <property type="component" value="Unassembled WGS sequence"/>
</dbReference>
<sequence length="69" mass="8511">VMADDVVPKTFRRLVESDEKKYDGVRELPAYGRWGTINHYFHRVFKAYMRLWKYQQENRAKLTDCWLQR</sequence>
<proteinExistence type="predicted"/>
<evidence type="ECO:0000313" key="2">
    <source>
        <dbReference type="Proteomes" id="UP000187609"/>
    </source>
</evidence>
<dbReference type="SMR" id="A0A1J6J722"/>
<dbReference type="EMBL" id="MJEQ01037187">
    <property type="protein sequence ID" value="OIT03001.1"/>
    <property type="molecule type" value="Genomic_DNA"/>
</dbReference>
<accession>A0A1J6J722</accession>
<dbReference type="STRING" id="49451.A0A1J6J722"/>
<name>A0A1J6J722_NICAT</name>
<keyword evidence="2" id="KW-1185">Reference proteome</keyword>
<comment type="caution">
    <text evidence="1">The sequence shown here is derived from an EMBL/GenBank/DDBJ whole genome shotgun (WGS) entry which is preliminary data.</text>
</comment>
<dbReference type="Pfam" id="PF12070">
    <property type="entry name" value="SCAI"/>
    <property type="match status" value="1"/>
</dbReference>
<dbReference type="Gramene" id="OIT03001">
    <property type="protein sequence ID" value="OIT03001"/>
    <property type="gene ID" value="A4A49_57623"/>
</dbReference>
<dbReference type="InterPro" id="IPR022709">
    <property type="entry name" value="SCAI"/>
</dbReference>
<dbReference type="GO" id="GO:0006351">
    <property type="term" value="P:DNA-templated transcription"/>
    <property type="evidence" value="ECO:0007669"/>
    <property type="project" value="InterPro"/>
</dbReference>
<protein>
    <submittedName>
        <fullName evidence="1">Uncharacterized protein</fullName>
    </submittedName>
</protein>
<dbReference type="PANTHER" id="PTHR21243">
    <property type="entry name" value="PROTEIN SCAI"/>
    <property type="match status" value="1"/>
</dbReference>
<evidence type="ECO:0000313" key="1">
    <source>
        <dbReference type="EMBL" id="OIT03001.1"/>
    </source>
</evidence>
<organism evidence="1 2">
    <name type="scientific">Nicotiana attenuata</name>
    <name type="common">Coyote tobacco</name>
    <dbReference type="NCBI Taxonomy" id="49451"/>
    <lineage>
        <taxon>Eukaryota</taxon>
        <taxon>Viridiplantae</taxon>
        <taxon>Streptophyta</taxon>
        <taxon>Embryophyta</taxon>
        <taxon>Tracheophyta</taxon>
        <taxon>Spermatophyta</taxon>
        <taxon>Magnoliopsida</taxon>
        <taxon>eudicotyledons</taxon>
        <taxon>Gunneridae</taxon>
        <taxon>Pentapetalae</taxon>
        <taxon>asterids</taxon>
        <taxon>lamiids</taxon>
        <taxon>Solanales</taxon>
        <taxon>Solanaceae</taxon>
        <taxon>Nicotianoideae</taxon>
        <taxon>Nicotianeae</taxon>
        <taxon>Nicotiana</taxon>
    </lineage>
</organism>
<dbReference type="AlphaFoldDB" id="A0A1J6J722"/>
<feature type="non-terminal residue" evidence="1">
    <location>
        <position position="69"/>
    </location>
</feature>
<dbReference type="GO" id="GO:0003714">
    <property type="term" value="F:transcription corepressor activity"/>
    <property type="evidence" value="ECO:0007669"/>
    <property type="project" value="InterPro"/>
</dbReference>